<sequence length="109" mass="12675">MRQLYVYMNDLKAGVLTENTSGKEYTFCYDENYLSTKNPSISVTLPKREESYKNEYLFPFFTNMLPEGANRRSICRSLRIDENDFFGLLIAMADKDFIGAVQVRKTTDD</sequence>
<keyword evidence="2" id="KW-0808">Transferase</keyword>
<gene>
    <name evidence="2" type="ORF">ST44_08620</name>
</gene>
<dbReference type="GO" id="GO:0016301">
    <property type="term" value="F:kinase activity"/>
    <property type="evidence" value="ECO:0007669"/>
    <property type="project" value="UniProtKB-KW"/>
</dbReference>
<feature type="domain" description="HipA N-terminal subdomain 1" evidence="1">
    <location>
        <begin position="4"/>
        <end position="103"/>
    </location>
</feature>
<name>A0A0D0IT04_9BACT</name>
<evidence type="ECO:0000259" key="1">
    <source>
        <dbReference type="Pfam" id="PF13657"/>
    </source>
</evidence>
<dbReference type="OrthoDB" id="196808at2"/>
<dbReference type="Pfam" id="PF13657">
    <property type="entry name" value="Couple_hipA"/>
    <property type="match status" value="1"/>
</dbReference>
<evidence type="ECO:0000313" key="3">
    <source>
        <dbReference type="Proteomes" id="UP000032046"/>
    </source>
</evidence>
<dbReference type="EMBL" id="JXQK01000062">
    <property type="protein sequence ID" value="KIP61820.1"/>
    <property type="molecule type" value="Genomic_DNA"/>
</dbReference>
<protein>
    <submittedName>
        <fullName evidence="2">Phosphatidylinositol kinase</fullName>
    </submittedName>
</protein>
<dbReference type="STRING" id="1602171.ST44_08620"/>
<organism evidence="2 3">
    <name type="scientific">Prevotella pectinovora</name>
    <dbReference type="NCBI Taxonomy" id="1602169"/>
    <lineage>
        <taxon>Bacteria</taxon>
        <taxon>Pseudomonadati</taxon>
        <taxon>Bacteroidota</taxon>
        <taxon>Bacteroidia</taxon>
        <taxon>Bacteroidales</taxon>
        <taxon>Prevotellaceae</taxon>
        <taxon>Prevotella</taxon>
    </lineage>
</organism>
<proteinExistence type="predicted"/>
<dbReference type="AlphaFoldDB" id="A0A0D0IT04"/>
<dbReference type="Proteomes" id="UP000032046">
    <property type="component" value="Unassembled WGS sequence"/>
</dbReference>
<keyword evidence="3" id="KW-1185">Reference proteome</keyword>
<evidence type="ECO:0000313" key="2">
    <source>
        <dbReference type="EMBL" id="KIP61820.1"/>
    </source>
</evidence>
<keyword evidence="2" id="KW-0418">Kinase</keyword>
<accession>A0A0D0IT04</accession>
<reference evidence="2 3" key="1">
    <citation type="submission" date="2015-01" db="EMBL/GenBank/DDBJ databases">
        <title>Comparative genomics of non-oral Prevotella species.</title>
        <authorList>
            <person name="Accetto T."/>
            <person name="Nograsek B."/>
            <person name="Avgustin G."/>
        </authorList>
    </citation>
    <scope>NUCLEOTIDE SEQUENCE [LARGE SCALE GENOMIC DNA]</scope>
    <source>
        <strain evidence="2 3">P5-119</strain>
    </source>
</reference>
<dbReference type="NCBIfam" id="TIGR03071">
    <property type="entry name" value="couple_hipA"/>
    <property type="match status" value="1"/>
</dbReference>
<dbReference type="InterPro" id="IPR017508">
    <property type="entry name" value="HipA_N1"/>
</dbReference>
<dbReference type="RefSeq" id="WP_042519533.1">
    <property type="nucleotide sequence ID" value="NZ_JXQI01000053.1"/>
</dbReference>
<comment type="caution">
    <text evidence="2">The sequence shown here is derived from an EMBL/GenBank/DDBJ whole genome shotgun (WGS) entry which is preliminary data.</text>
</comment>